<dbReference type="Proteomes" id="UP001151760">
    <property type="component" value="Unassembled WGS sequence"/>
</dbReference>
<reference evidence="1" key="1">
    <citation type="journal article" date="2022" name="Int. J. Mol. Sci.">
        <title>Draft Genome of Tanacetum Coccineum: Genomic Comparison of Closely Related Tanacetum-Family Plants.</title>
        <authorList>
            <person name="Yamashiro T."/>
            <person name="Shiraishi A."/>
            <person name="Nakayama K."/>
            <person name="Satake H."/>
        </authorList>
    </citation>
    <scope>NUCLEOTIDE SEQUENCE</scope>
</reference>
<dbReference type="EMBL" id="BQNB010021033">
    <property type="protein sequence ID" value="GJU02171.1"/>
    <property type="molecule type" value="Genomic_DNA"/>
</dbReference>
<protein>
    <submittedName>
        <fullName evidence="1">Uncharacterized protein</fullName>
    </submittedName>
</protein>
<keyword evidence="2" id="KW-1185">Reference proteome</keyword>
<organism evidence="1 2">
    <name type="scientific">Tanacetum coccineum</name>
    <dbReference type="NCBI Taxonomy" id="301880"/>
    <lineage>
        <taxon>Eukaryota</taxon>
        <taxon>Viridiplantae</taxon>
        <taxon>Streptophyta</taxon>
        <taxon>Embryophyta</taxon>
        <taxon>Tracheophyta</taxon>
        <taxon>Spermatophyta</taxon>
        <taxon>Magnoliopsida</taxon>
        <taxon>eudicotyledons</taxon>
        <taxon>Gunneridae</taxon>
        <taxon>Pentapetalae</taxon>
        <taxon>asterids</taxon>
        <taxon>campanulids</taxon>
        <taxon>Asterales</taxon>
        <taxon>Asteraceae</taxon>
        <taxon>Asteroideae</taxon>
        <taxon>Anthemideae</taxon>
        <taxon>Anthemidinae</taxon>
        <taxon>Tanacetum</taxon>
    </lineage>
</organism>
<evidence type="ECO:0000313" key="2">
    <source>
        <dbReference type="Proteomes" id="UP001151760"/>
    </source>
</evidence>
<proteinExistence type="predicted"/>
<gene>
    <name evidence="1" type="ORF">Tco_1112509</name>
</gene>
<sequence>MNLILQASIHYSARKAACNVHRSSLYPIMFFINADVLGPPFAREVSNTLLSTIESKYSVSTSDITMSVEGCWAAGTINRFIGTNEVSEPINTTSSSSKPLKQIRLSYFVGGTLVVLGLFTSAELLRPKKVMELENSQNNAVGSLDHSMDEITRSMAIKD</sequence>
<accession>A0ABQ5IPK4</accession>
<evidence type="ECO:0000313" key="1">
    <source>
        <dbReference type="EMBL" id="GJU02171.1"/>
    </source>
</evidence>
<reference evidence="1" key="2">
    <citation type="submission" date="2022-01" db="EMBL/GenBank/DDBJ databases">
        <authorList>
            <person name="Yamashiro T."/>
            <person name="Shiraishi A."/>
            <person name="Satake H."/>
            <person name="Nakayama K."/>
        </authorList>
    </citation>
    <scope>NUCLEOTIDE SEQUENCE</scope>
</reference>
<comment type="caution">
    <text evidence="1">The sequence shown here is derived from an EMBL/GenBank/DDBJ whole genome shotgun (WGS) entry which is preliminary data.</text>
</comment>
<name>A0ABQ5IPK4_9ASTR</name>